<reference evidence="3" key="3">
    <citation type="submission" date="2015-02" db="UniProtKB">
        <authorList>
            <consortium name="EnsemblProtists"/>
        </authorList>
    </citation>
    <scope>IDENTIFICATION</scope>
    <source>
        <strain evidence="3">DAOM BR144</strain>
    </source>
</reference>
<evidence type="ECO:0000256" key="2">
    <source>
        <dbReference type="SAM" id="MobiDB-lite"/>
    </source>
</evidence>
<dbReference type="VEuPathDB" id="FungiDB:PYU1_G004003"/>
<dbReference type="EnsemblProtists" id="PYU1_T004013">
    <property type="protein sequence ID" value="PYU1_T004013"/>
    <property type="gene ID" value="PYU1_G004003"/>
</dbReference>
<dbReference type="eggNOG" id="ENOG502SBKG">
    <property type="taxonomic scope" value="Eukaryota"/>
</dbReference>
<proteinExistence type="predicted"/>
<dbReference type="AlphaFoldDB" id="K3WGC2"/>
<feature type="region of interest" description="Disordered" evidence="2">
    <location>
        <begin position="1"/>
        <end position="23"/>
    </location>
</feature>
<dbReference type="STRING" id="431595.K3WGC2"/>
<feature type="coiled-coil region" evidence="1">
    <location>
        <begin position="149"/>
        <end position="176"/>
    </location>
</feature>
<evidence type="ECO:0000313" key="4">
    <source>
        <dbReference type="Proteomes" id="UP000019132"/>
    </source>
</evidence>
<dbReference type="OMA" id="FAQQCEL"/>
<reference evidence="4" key="2">
    <citation type="submission" date="2010-04" db="EMBL/GenBank/DDBJ databases">
        <authorList>
            <person name="Buell R."/>
            <person name="Hamilton J."/>
            <person name="Hostetler J."/>
        </authorList>
    </citation>
    <scope>NUCLEOTIDE SEQUENCE [LARGE SCALE GENOMIC DNA]</scope>
    <source>
        <strain evidence="4">DAOM:BR144</strain>
    </source>
</reference>
<feature type="region of interest" description="Disordered" evidence="2">
    <location>
        <begin position="52"/>
        <end position="71"/>
    </location>
</feature>
<keyword evidence="1" id="KW-0175">Coiled coil</keyword>
<reference evidence="4" key="1">
    <citation type="journal article" date="2010" name="Genome Biol.">
        <title>Genome sequence of the necrotrophic plant pathogen Pythium ultimum reveals original pathogenicity mechanisms and effector repertoire.</title>
        <authorList>
            <person name="Levesque C.A."/>
            <person name="Brouwer H."/>
            <person name="Cano L."/>
            <person name="Hamilton J.P."/>
            <person name="Holt C."/>
            <person name="Huitema E."/>
            <person name="Raffaele S."/>
            <person name="Robideau G.P."/>
            <person name="Thines M."/>
            <person name="Win J."/>
            <person name="Zerillo M.M."/>
            <person name="Beakes G.W."/>
            <person name="Boore J.L."/>
            <person name="Busam D."/>
            <person name="Dumas B."/>
            <person name="Ferriera S."/>
            <person name="Fuerstenberg S.I."/>
            <person name="Gachon C.M."/>
            <person name="Gaulin E."/>
            <person name="Govers F."/>
            <person name="Grenville-Briggs L."/>
            <person name="Horner N."/>
            <person name="Hostetler J."/>
            <person name="Jiang R.H."/>
            <person name="Johnson J."/>
            <person name="Krajaejun T."/>
            <person name="Lin H."/>
            <person name="Meijer H.J."/>
            <person name="Moore B."/>
            <person name="Morris P."/>
            <person name="Phuntmart V."/>
            <person name="Puiu D."/>
            <person name="Shetty J."/>
            <person name="Stajich J.E."/>
            <person name="Tripathy S."/>
            <person name="Wawra S."/>
            <person name="van West P."/>
            <person name="Whitty B.R."/>
            <person name="Coutinho P.M."/>
            <person name="Henrissat B."/>
            <person name="Martin F."/>
            <person name="Thomas P.D."/>
            <person name="Tyler B.M."/>
            <person name="De Vries R.P."/>
            <person name="Kamoun S."/>
            <person name="Yandell M."/>
            <person name="Tisserat N."/>
            <person name="Buell C.R."/>
        </authorList>
    </citation>
    <scope>NUCLEOTIDE SEQUENCE</scope>
    <source>
        <strain evidence="4">DAOM:BR144</strain>
    </source>
</reference>
<sequence length="185" mass="20356">MNALGLAAYGSSSEEEEENEQQQHMVVELPVAAAAAAPVTGAEEDAMEAALARAGIPPAAPSSQQQADEEVQERIRKYITVQQERSNQDGGSALNFQGSLCAKKDVNNPYILEKVVEYFGIDELQSNFAPHVFDPHGMPLHEYSDAIALAQKKQDDERLQRQQQQLMAQAQQLSRHLPFVPAKTK</sequence>
<dbReference type="HOGENOM" id="CLU_110488_0_0_1"/>
<evidence type="ECO:0000313" key="3">
    <source>
        <dbReference type="EnsemblProtists" id="PYU1_T004013"/>
    </source>
</evidence>
<dbReference type="PANTHER" id="PTHR13464">
    <property type="entry name" value="TRANSCRIPTIONAL REGULATOR PROTEIN HCNGP"/>
    <property type="match status" value="1"/>
</dbReference>
<dbReference type="InParanoid" id="K3WGC2"/>
<dbReference type="EMBL" id="GL376567">
    <property type="status" value="NOT_ANNOTATED_CDS"/>
    <property type="molecule type" value="Genomic_DNA"/>
</dbReference>
<protein>
    <submittedName>
        <fullName evidence="3">Uncharacterized protein</fullName>
    </submittedName>
</protein>
<evidence type="ECO:0000256" key="1">
    <source>
        <dbReference type="SAM" id="Coils"/>
    </source>
</evidence>
<accession>K3WGC2</accession>
<name>K3WGC2_GLOUD</name>
<dbReference type="GO" id="GO:0005634">
    <property type="term" value="C:nucleus"/>
    <property type="evidence" value="ECO:0007669"/>
    <property type="project" value="TreeGrafter"/>
</dbReference>
<dbReference type="PANTHER" id="PTHR13464:SF0">
    <property type="entry name" value="SAP30-BINDING PROTEIN"/>
    <property type="match status" value="1"/>
</dbReference>
<dbReference type="GO" id="GO:0006355">
    <property type="term" value="P:regulation of DNA-templated transcription"/>
    <property type="evidence" value="ECO:0007669"/>
    <property type="project" value="InterPro"/>
</dbReference>
<keyword evidence="4" id="KW-1185">Reference proteome</keyword>
<dbReference type="InterPro" id="IPR012479">
    <property type="entry name" value="SAP30BP"/>
</dbReference>
<organism evidence="3 4">
    <name type="scientific">Globisporangium ultimum (strain ATCC 200006 / CBS 805.95 / DAOM BR144)</name>
    <name type="common">Pythium ultimum</name>
    <dbReference type="NCBI Taxonomy" id="431595"/>
    <lineage>
        <taxon>Eukaryota</taxon>
        <taxon>Sar</taxon>
        <taxon>Stramenopiles</taxon>
        <taxon>Oomycota</taxon>
        <taxon>Peronosporomycetes</taxon>
        <taxon>Pythiales</taxon>
        <taxon>Pythiaceae</taxon>
        <taxon>Globisporangium</taxon>
    </lineage>
</organism>
<dbReference type="Proteomes" id="UP000019132">
    <property type="component" value="Unassembled WGS sequence"/>
</dbReference>
<dbReference type="Pfam" id="PF07818">
    <property type="entry name" value="HCNGP"/>
    <property type="match status" value="1"/>
</dbReference>